<dbReference type="Pfam" id="PF22564">
    <property type="entry name" value="HAAS"/>
    <property type="match status" value="1"/>
</dbReference>
<evidence type="ECO:0000313" key="2">
    <source>
        <dbReference type="EMBL" id="EHI60864.1"/>
    </source>
</evidence>
<keyword evidence="1" id="KW-1133">Transmembrane helix</keyword>
<reference evidence="2 3" key="1">
    <citation type="submission" date="2011-08" db="EMBL/GenBank/DDBJ databases">
        <title>The Genome Sequence of Clostridium hathewayi WAL-18680.</title>
        <authorList>
            <consortium name="The Broad Institute Genome Sequencing Platform"/>
            <person name="Earl A."/>
            <person name="Ward D."/>
            <person name="Feldgarden M."/>
            <person name="Gevers D."/>
            <person name="Finegold S.M."/>
            <person name="Summanen P.H."/>
            <person name="Molitoris D.R."/>
            <person name="Song M."/>
            <person name="Daigneault M."/>
            <person name="Allen-Vercoe E."/>
            <person name="Young S.K."/>
            <person name="Zeng Q."/>
            <person name="Gargeya S."/>
            <person name="Fitzgerald M."/>
            <person name="Haas B."/>
            <person name="Abouelleil A."/>
            <person name="Alvarado L."/>
            <person name="Arachchi H.M."/>
            <person name="Berlin A."/>
            <person name="Brown A."/>
            <person name="Chapman S.B."/>
            <person name="Chen Z."/>
            <person name="Dunbar C."/>
            <person name="Freedman E."/>
            <person name="Gearin G."/>
            <person name="Gellesch M."/>
            <person name="Goldberg J."/>
            <person name="Griggs A."/>
            <person name="Gujja S."/>
            <person name="Heiman D."/>
            <person name="Howarth C."/>
            <person name="Larson L."/>
            <person name="Lui A."/>
            <person name="MacDonald P.J.P."/>
            <person name="Montmayeur A."/>
            <person name="Murphy C."/>
            <person name="Neiman D."/>
            <person name="Pearson M."/>
            <person name="Priest M."/>
            <person name="Roberts A."/>
            <person name="Saif S."/>
            <person name="Shea T."/>
            <person name="Shenoy N."/>
            <person name="Sisk P."/>
            <person name="Stolte C."/>
            <person name="Sykes S."/>
            <person name="Wortman J."/>
            <person name="Nusbaum C."/>
            <person name="Birren B."/>
        </authorList>
    </citation>
    <scope>NUCLEOTIDE SEQUENCE [LARGE SCALE GENOMIC DNA]</scope>
    <source>
        <strain evidence="2 3">WAL-18680</strain>
    </source>
</reference>
<organism evidence="2 3">
    <name type="scientific">Hungatella hathewayi WAL-18680</name>
    <dbReference type="NCBI Taxonomy" id="742737"/>
    <lineage>
        <taxon>Bacteria</taxon>
        <taxon>Bacillati</taxon>
        <taxon>Bacillota</taxon>
        <taxon>Clostridia</taxon>
        <taxon>Lachnospirales</taxon>
        <taxon>Lachnospiraceae</taxon>
        <taxon>Hungatella</taxon>
    </lineage>
</organism>
<name>G5ICC7_9FIRM</name>
<evidence type="ECO:0008006" key="4">
    <source>
        <dbReference type="Google" id="ProtNLM"/>
    </source>
</evidence>
<feature type="transmembrane region" description="Helical" evidence="1">
    <location>
        <begin position="252"/>
        <end position="274"/>
    </location>
</feature>
<protein>
    <recommendedName>
        <fullName evidence="4">DUF1700 domain-containing protein</fullName>
    </recommendedName>
</protein>
<dbReference type="AlphaFoldDB" id="G5ICC7"/>
<proteinExistence type="predicted"/>
<dbReference type="HOGENOM" id="CLU_876338_0_0_9"/>
<dbReference type="Proteomes" id="UP000005384">
    <property type="component" value="Unassembled WGS sequence"/>
</dbReference>
<dbReference type="EMBL" id="ADLN01000010">
    <property type="protein sequence ID" value="EHI60864.1"/>
    <property type="molecule type" value="Genomic_DNA"/>
</dbReference>
<feature type="transmembrane region" description="Helical" evidence="1">
    <location>
        <begin position="218"/>
        <end position="246"/>
    </location>
</feature>
<comment type="caution">
    <text evidence="2">The sequence shown here is derived from an EMBL/GenBank/DDBJ whole genome shotgun (WGS) entry which is preliminary data.</text>
</comment>
<accession>G5ICC7</accession>
<dbReference type="RefSeq" id="WP_006779140.1">
    <property type="nucleotide sequence ID" value="NZ_CP040506.1"/>
</dbReference>
<keyword evidence="1" id="KW-0812">Transmembrane</keyword>
<sequence length="294" mass="33243">MTKAEFFKQLDKRLQILKEHEREDILGEYAQHIELKMENGLSEEEAIRDFGDLEELADEILDAYNVNPLYGKEERKPPLVNMEELGGRAGAAGRKLADGLKAGGRAVWRFLGYLAELLKSLAVVLWQYLCRMAVALKHGGLVLVHWLPFGDRVVTEDGEIVKDKELLEDGQREGRTGQTEEKSKVRERREKDMWNTVYKGGRTFGNWLGRLIYLCFRLFVLLLVLAPAAVGDCMALVGLGVLIVMVLQGYPLIGVTLMTFGALVCGVSFVWLVWNLVFGKKKVEVDKVWESENI</sequence>
<evidence type="ECO:0000256" key="1">
    <source>
        <dbReference type="SAM" id="Phobius"/>
    </source>
</evidence>
<dbReference type="PATRIC" id="fig|742737.3.peg.1159"/>
<keyword evidence="3" id="KW-1185">Reference proteome</keyword>
<gene>
    <name evidence="2" type="ORF">HMPREF9473_01154</name>
</gene>
<evidence type="ECO:0000313" key="3">
    <source>
        <dbReference type="Proteomes" id="UP000005384"/>
    </source>
</evidence>
<keyword evidence="1" id="KW-0472">Membrane</keyword>